<dbReference type="EC" id="2.7.13.3" evidence="4"/>
<dbReference type="InterPro" id="IPR004358">
    <property type="entry name" value="Sig_transdc_His_kin-like_C"/>
</dbReference>
<comment type="catalytic activity">
    <reaction evidence="1">
        <text>ATP + protein L-histidine = ADP + protein N-phospho-L-histidine.</text>
        <dbReference type="EC" id="2.7.13.3"/>
    </reaction>
</comment>
<evidence type="ECO:0000259" key="20">
    <source>
        <dbReference type="SMART" id="SM00387"/>
    </source>
</evidence>
<evidence type="ECO:0000256" key="17">
    <source>
        <dbReference type="ARBA" id="ARBA00030800"/>
    </source>
</evidence>
<dbReference type="CDD" id="cd16917">
    <property type="entry name" value="HATPase_UhpB-NarQ-NarX-like"/>
    <property type="match status" value="1"/>
</dbReference>
<feature type="domain" description="Histidine kinase/HSP90-like ATPase" evidence="20">
    <location>
        <begin position="326"/>
        <end position="417"/>
    </location>
</feature>
<evidence type="ECO:0000256" key="11">
    <source>
        <dbReference type="ARBA" id="ARBA00022777"/>
    </source>
</evidence>
<keyword evidence="13" id="KW-0408">Iron</keyword>
<dbReference type="Gene3D" id="1.20.5.1930">
    <property type="match status" value="1"/>
</dbReference>
<sequence>MPGPPGGVYDHAVEKAPRSRWWVDGFLVAMYAVLVAVNLPRQRPFTDYQVFPVGLMNEGTGRLAFPPGAGEYVRTYHADNWERLVPTLLTILLLPMLRRRPLAVAVCLGLSELSLSAVDAAGDARYALFIMADAVVLNIALHWPRRTSLTAAAVVLAGALSGVAGFPWGATSLLPTHAVVISLLTTVAWLVGNSIRERRAGAARQRADAAAQAVADERLRIARELHDMIAHSIGIIAIQAGMGNRVIATQPGEARKALQAIEETSRDTLSQLRRTLTALRQRDVAGAPTEPTPGLADLGKLVASTKHAGVLAIVETSGLSRPLPGEVDLAAYRIVQESVTNVVRHSGARTCRVAVDYGEGAVTITVSDDGHGVLGSGGTGFGLVGMRERVSLVHGEFSAGPRPGGGFLVRAKLPVPGGFGTTFGGALASKNSDTDGDGGSNTDSESDSKSDSGGGAADEPVPGADAAPTALDPNPAVTQ</sequence>
<keyword evidence="15" id="KW-0479">Metal-binding</keyword>
<evidence type="ECO:0000256" key="14">
    <source>
        <dbReference type="ARBA" id="ARBA00023012"/>
    </source>
</evidence>
<accession>A0ABP5H6D6</accession>
<dbReference type="PANTHER" id="PTHR24421">
    <property type="entry name" value="NITRATE/NITRITE SENSOR PROTEIN NARX-RELATED"/>
    <property type="match status" value="1"/>
</dbReference>
<evidence type="ECO:0000256" key="18">
    <source>
        <dbReference type="SAM" id="MobiDB-lite"/>
    </source>
</evidence>
<dbReference type="Gene3D" id="3.30.565.10">
    <property type="entry name" value="Histidine kinase-like ATPase, C-terminal domain"/>
    <property type="match status" value="1"/>
</dbReference>
<dbReference type="InterPro" id="IPR011712">
    <property type="entry name" value="Sig_transdc_His_kin_sub3_dim/P"/>
</dbReference>
<comment type="cofactor">
    <cofactor evidence="2">
        <name>[4Fe-4S] cluster</name>
        <dbReference type="ChEBI" id="CHEBI:49883"/>
    </cofactor>
</comment>
<dbReference type="EMBL" id="BAAAQN010000081">
    <property type="protein sequence ID" value="GAA2061145.1"/>
    <property type="molecule type" value="Genomic_DNA"/>
</dbReference>
<dbReference type="InterPro" id="IPR050482">
    <property type="entry name" value="Sensor_HK_TwoCompSys"/>
</dbReference>
<keyword evidence="8" id="KW-0597">Phosphoprotein</keyword>
<comment type="subcellular location">
    <subcellularLocation>
        <location evidence="3">Cytoplasm</location>
    </subcellularLocation>
</comment>
<comment type="caution">
    <text evidence="21">The sequence shown here is derived from an EMBL/GenBank/DDBJ whole genome shotgun (WGS) entry which is preliminary data.</text>
</comment>
<dbReference type="InterPro" id="IPR003594">
    <property type="entry name" value="HATPase_dom"/>
</dbReference>
<evidence type="ECO:0000256" key="4">
    <source>
        <dbReference type="ARBA" id="ARBA00012438"/>
    </source>
</evidence>
<gene>
    <name evidence="21" type="ORF">GCM10009839_85130</name>
</gene>
<feature type="transmembrane region" description="Helical" evidence="19">
    <location>
        <begin position="148"/>
        <end position="168"/>
    </location>
</feature>
<feature type="transmembrane region" description="Helical" evidence="19">
    <location>
        <begin position="174"/>
        <end position="192"/>
    </location>
</feature>
<evidence type="ECO:0000256" key="9">
    <source>
        <dbReference type="ARBA" id="ARBA00022679"/>
    </source>
</evidence>
<dbReference type="PRINTS" id="PR00344">
    <property type="entry name" value="BCTRLSENSOR"/>
</dbReference>
<keyword evidence="22" id="KW-1185">Reference proteome</keyword>
<keyword evidence="6" id="KW-0004">4Fe-4S</keyword>
<dbReference type="Proteomes" id="UP001500751">
    <property type="component" value="Unassembled WGS sequence"/>
</dbReference>
<dbReference type="InterPro" id="IPR036890">
    <property type="entry name" value="HATPase_C_sf"/>
</dbReference>
<evidence type="ECO:0000256" key="3">
    <source>
        <dbReference type="ARBA" id="ARBA00004496"/>
    </source>
</evidence>
<keyword evidence="12" id="KW-0067">ATP-binding</keyword>
<evidence type="ECO:0000256" key="13">
    <source>
        <dbReference type="ARBA" id="ARBA00023004"/>
    </source>
</evidence>
<feature type="region of interest" description="Disordered" evidence="18">
    <location>
        <begin position="424"/>
        <end position="479"/>
    </location>
</feature>
<keyword evidence="7" id="KW-0963">Cytoplasm</keyword>
<evidence type="ECO:0000256" key="10">
    <source>
        <dbReference type="ARBA" id="ARBA00022741"/>
    </source>
</evidence>
<name>A0ABP5H6D6_9ACTN</name>
<evidence type="ECO:0000256" key="7">
    <source>
        <dbReference type="ARBA" id="ARBA00022490"/>
    </source>
</evidence>
<dbReference type="SUPFAM" id="SSF55874">
    <property type="entry name" value="ATPase domain of HSP90 chaperone/DNA topoisomerase II/histidine kinase"/>
    <property type="match status" value="1"/>
</dbReference>
<evidence type="ECO:0000313" key="21">
    <source>
        <dbReference type="EMBL" id="GAA2061145.1"/>
    </source>
</evidence>
<dbReference type="Pfam" id="PF02518">
    <property type="entry name" value="HATPase_c"/>
    <property type="match status" value="1"/>
</dbReference>
<organism evidence="21 22">
    <name type="scientific">Catenulispora yoronensis</name>
    <dbReference type="NCBI Taxonomy" id="450799"/>
    <lineage>
        <taxon>Bacteria</taxon>
        <taxon>Bacillati</taxon>
        <taxon>Actinomycetota</taxon>
        <taxon>Actinomycetes</taxon>
        <taxon>Catenulisporales</taxon>
        <taxon>Catenulisporaceae</taxon>
        <taxon>Catenulispora</taxon>
    </lineage>
</organism>
<evidence type="ECO:0000256" key="8">
    <source>
        <dbReference type="ARBA" id="ARBA00022553"/>
    </source>
</evidence>
<evidence type="ECO:0000256" key="19">
    <source>
        <dbReference type="SAM" id="Phobius"/>
    </source>
</evidence>
<keyword evidence="19" id="KW-0812">Transmembrane</keyword>
<comment type="function">
    <text evidence="16">Member of the two-component regulatory system NreB/NreC involved in the control of dissimilatory nitrate/nitrite reduction in response to oxygen. NreB functions as a direct oxygen sensor histidine kinase which is autophosphorylated, in the absence of oxygen, probably at the conserved histidine residue, and transfers its phosphate group probably to a conserved aspartate residue of NreC. NreB/NreC activates the expression of the nitrate (narGHJI) and nitrite (nir) reductase operons, as well as the putative nitrate transporter gene narT.</text>
</comment>
<evidence type="ECO:0000256" key="12">
    <source>
        <dbReference type="ARBA" id="ARBA00022840"/>
    </source>
</evidence>
<keyword evidence="19" id="KW-0472">Membrane</keyword>
<evidence type="ECO:0000256" key="5">
    <source>
        <dbReference type="ARBA" id="ARBA00017322"/>
    </source>
</evidence>
<protein>
    <recommendedName>
        <fullName evidence="5">Oxygen sensor histidine kinase NreB</fullName>
        <ecNumber evidence="4">2.7.13.3</ecNumber>
    </recommendedName>
    <alternativeName>
        <fullName evidence="17">Nitrogen regulation protein B</fullName>
    </alternativeName>
</protein>
<dbReference type="SMART" id="SM00387">
    <property type="entry name" value="HATPase_c"/>
    <property type="match status" value="1"/>
</dbReference>
<keyword evidence="10" id="KW-0547">Nucleotide-binding</keyword>
<keyword evidence="15" id="KW-0411">Iron-sulfur</keyword>
<keyword evidence="19" id="KW-1133">Transmembrane helix</keyword>
<evidence type="ECO:0000256" key="2">
    <source>
        <dbReference type="ARBA" id="ARBA00001966"/>
    </source>
</evidence>
<dbReference type="PANTHER" id="PTHR24421:SF10">
    <property type="entry name" value="NITRATE_NITRITE SENSOR PROTEIN NARQ"/>
    <property type="match status" value="1"/>
</dbReference>
<evidence type="ECO:0000313" key="22">
    <source>
        <dbReference type="Proteomes" id="UP001500751"/>
    </source>
</evidence>
<evidence type="ECO:0000256" key="1">
    <source>
        <dbReference type="ARBA" id="ARBA00000085"/>
    </source>
</evidence>
<evidence type="ECO:0000256" key="6">
    <source>
        <dbReference type="ARBA" id="ARBA00022485"/>
    </source>
</evidence>
<proteinExistence type="predicted"/>
<dbReference type="Pfam" id="PF07730">
    <property type="entry name" value="HisKA_3"/>
    <property type="match status" value="1"/>
</dbReference>
<evidence type="ECO:0000256" key="15">
    <source>
        <dbReference type="ARBA" id="ARBA00023014"/>
    </source>
</evidence>
<keyword evidence="9" id="KW-0808">Transferase</keyword>
<reference evidence="22" key="1">
    <citation type="journal article" date="2019" name="Int. J. Syst. Evol. Microbiol.">
        <title>The Global Catalogue of Microorganisms (GCM) 10K type strain sequencing project: providing services to taxonomists for standard genome sequencing and annotation.</title>
        <authorList>
            <consortium name="The Broad Institute Genomics Platform"/>
            <consortium name="The Broad Institute Genome Sequencing Center for Infectious Disease"/>
            <person name="Wu L."/>
            <person name="Ma J."/>
        </authorList>
    </citation>
    <scope>NUCLEOTIDE SEQUENCE [LARGE SCALE GENOMIC DNA]</scope>
    <source>
        <strain evidence="22">JCM 16014</strain>
    </source>
</reference>
<keyword evidence="14" id="KW-0902">Two-component regulatory system</keyword>
<evidence type="ECO:0000256" key="16">
    <source>
        <dbReference type="ARBA" id="ARBA00024827"/>
    </source>
</evidence>
<feature type="transmembrane region" description="Helical" evidence="19">
    <location>
        <begin position="20"/>
        <end position="39"/>
    </location>
</feature>
<keyword evidence="11" id="KW-0418">Kinase</keyword>